<dbReference type="InterPro" id="IPR036569">
    <property type="entry name" value="RpiB_LacA_LacB_sf"/>
</dbReference>
<keyword evidence="2" id="KW-1185">Reference proteome</keyword>
<reference evidence="1 2" key="1">
    <citation type="submission" date="2015-07" db="EMBL/GenBank/DDBJ databases">
        <title>The genome of Eufriesea mexicana.</title>
        <authorList>
            <person name="Pan H."/>
            <person name="Kapheim K."/>
        </authorList>
    </citation>
    <scope>NUCLEOTIDE SEQUENCE [LARGE SCALE GENOMIC DNA]</scope>
    <source>
        <strain evidence="1">0111107269</strain>
        <tissue evidence="1">Whole body</tissue>
    </source>
</reference>
<dbReference type="OrthoDB" id="3265906at2759"/>
<proteinExistence type="predicted"/>
<dbReference type="Gene3D" id="3.20.20.70">
    <property type="entry name" value="Aldolase class I"/>
    <property type="match status" value="1"/>
</dbReference>
<dbReference type="InterPro" id="IPR000771">
    <property type="entry name" value="FBA_II"/>
</dbReference>
<dbReference type="GO" id="GO:0005975">
    <property type="term" value="P:carbohydrate metabolic process"/>
    <property type="evidence" value="ECO:0007669"/>
    <property type="project" value="InterPro"/>
</dbReference>
<dbReference type="AlphaFoldDB" id="A0A310S4G6"/>
<dbReference type="Pfam" id="PF02502">
    <property type="entry name" value="LacAB_rpiB"/>
    <property type="match status" value="1"/>
</dbReference>
<gene>
    <name evidence="1" type="ORF">WN48_03292</name>
</gene>
<dbReference type="InterPro" id="IPR013785">
    <property type="entry name" value="Aldolase_TIM"/>
</dbReference>
<dbReference type="Proteomes" id="UP000250275">
    <property type="component" value="Unassembled WGS sequence"/>
</dbReference>
<protein>
    <submittedName>
        <fullName evidence="1">Fructose-bisphosphate aldolase</fullName>
    </submittedName>
</protein>
<dbReference type="InterPro" id="IPR003500">
    <property type="entry name" value="RpiB_LacA_LacB"/>
</dbReference>
<organism evidence="1 2">
    <name type="scientific">Eufriesea mexicana</name>
    <dbReference type="NCBI Taxonomy" id="516756"/>
    <lineage>
        <taxon>Eukaryota</taxon>
        <taxon>Metazoa</taxon>
        <taxon>Ecdysozoa</taxon>
        <taxon>Arthropoda</taxon>
        <taxon>Hexapoda</taxon>
        <taxon>Insecta</taxon>
        <taxon>Pterygota</taxon>
        <taxon>Neoptera</taxon>
        <taxon>Endopterygota</taxon>
        <taxon>Hymenoptera</taxon>
        <taxon>Apocrita</taxon>
        <taxon>Aculeata</taxon>
        <taxon>Apoidea</taxon>
        <taxon>Anthophila</taxon>
        <taxon>Apidae</taxon>
        <taxon>Eufriesea</taxon>
    </lineage>
</organism>
<dbReference type="GO" id="GO:0016832">
    <property type="term" value="F:aldehyde-lyase activity"/>
    <property type="evidence" value="ECO:0007669"/>
    <property type="project" value="InterPro"/>
</dbReference>
<dbReference type="GO" id="GO:0008270">
    <property type="term" value="F:zinc ion binding"/>
    <property type="evidence" value="ECO:0007669"/>
    <property type="project" value="InterPro"/>
</dbReference>
<name>A0A310S4G6_9HYME</name>
<dbReference type="InterPro" id="IPR050246">
    <property type="entry name" value="Class_II_FBP_aldolase"/>
</dbReference>
<dbReference type="PANTHER" id="PTHR30304">
    <property type="entry name" value="D-TAGATOSE-1,6-BISPHOSPHATE ALDOLASE"/>
    <property type="match status" value="1"/>
</dbReference>
<evidence type="ECO:0000313" key="2">
    <source>
        <dbReference type="Proteomes" id="UP000250275"/>
    </source>
</evidence>
<evidence type="ECO:0000313" key="1">
    <source>
        <dbReference type="EMBL" id="OAD52055.1"/>
    </source>
</evidence>
<dbReference type="GO" id="GO:0016853">
    <property type="term" value="F:isomerase activity"/>
    <property type="evidence" value="ECO:0007669"/>
    <property type="project" value="InterPro"/>
</dbReference>
<accession>A0A310S4G6</accession>
<dbReference type="EMBL" id="KQ777691">
    <property type="protein sequence ID" value="OAD52055.1"/>
    <property type="molecule type" value="Genomic_DNA"/>
</dbReference>
<dbReference type="SUPFAM" id="SSF89623">
    <property type="entry name" value="Ribose/Galactose isomerase RpiB/AlsB"/>
    <property type="match status" value="1"/>
</dbReference>
<dbReference type="Gene3D" id="3.40.1400.10">
    <property type="entry name" value="Sugar-phosphate isomerase, RpiB/LacA/LacB"/>
    <property type="match status" value="1"/>
</dbReference>
<dbReference type="Pfam" id="PF01116">
    <property type="entry name" value="F_bP_aldolase"/>
    <property type="match status" value="1"/>
</dbReference>
<dbReference type="SUPFAM" id="SSF51569">
    <property type="entry name" value="Aldolase"/>
    <property type="match status" value="1"/>
</dbReference>
<dbReference type="PANTHER" id="PTHR30304:SF0">
    <property type="entry name" value="D-TAGATOSE-1,6-BISPHOSPHATE ALDOLASE SUBUNIT GATY-RELATED"/>
    <property type="match status" value="1"/>
</dbReference>
<sequence>MNKFVFGKNKIDKVKVDVSEGTIKFMGGFNAVASMTIALLNDSNITISVALHSVHGQSVDYRKKALDACFSSVTFDGSHVDFDEGIKVTMEVVISARELNASVEAEANTIGGQGDGVIGSCETAGDEYRPALAALGNDFLADGINNIHGKISNCSVNTVLRGVFAIATDEYVTEGMVSEDKGFAARRIVKPGVKQSDLMLKECRQKLEVIKLKTNCFVIAIKNDHTAYEIKPPINKFLHAECYQFLNLGKNSSDPVDHRNAGFDVANAFVSKKADFVLVVRGTGISISIAANPINGVCFTLCYEEETIR</sequence>